<sequence>MTEDDLTAVPLSYLSNEARTAICRLNTRKLIPSDGPENLPRDYRGLAFCINVTSQNIDNIHQNKTEWLLQTWIHRNDGTANIHTLLLYLEQIDRHDIKDDLLELGRKRHLVNREGTWIRETVTDQRMALPEEDNLVTLEDIDEGTPVIYDALVLYAEADQDFVDEMIMRMSRDFGYKLCTKNSLRPGMAPFRSITELVQTRCRFVVLVYSPDFFESPDERFFMDYVHAWNIGSNQRRLLPCMYRQCKLPPHYSFYHNLHYNSAAYNFWDHLGRFLNPRPVPRVPALRLPSSTLKIQELSNDSRSNGKLANGRQIAYETRSRVPAPSRCPAFLPPATFPPPQTPSTRAPSRPPRSAT</sequence>
<dbReference type="Proteomes" id="UP001064048">
    <property type="component" value="Chromosome 5"/>
</dbReference>
<comment type="caution">
    <text evidence="1">The sequence shown here is derived from an EMBL/GenBank/DDBJ whole genome shotgun (WGS) entry which is preliminary data.</text>
</comment>
<keyword evidence="2" id="KW-1185">Reference proteome</keyword>
<organism evidence="1 2">
    <name type="scientific">Choristoneura fumiferana</name>
    <name type="common">Spruce budworm moth</name>
    <name type="synonym">Archips fumiferana</name>
    <dbReference type="NCBI Taxonomy" id="7141"/>
    <lineage>
        <taxon>Eukaryota</taxon>
        <taxon>Metazoa</taxon>
        <taxon>Ecdysozoa</taxon>
        <taxon>Arthropoda</taxon>
        <taxon>Hexapoda</taxon>
        <taxon>Insecta</taxon>
        <taxon>Pterygota</taxon>
        <taxon>Neoptera</taxon>
        <taxon>Endopterygota</taxon>
        <taxon>Lepidoptera</taxon>
        <taxon>Glossata</taxon>
        <taxon>Ditrysia</taxon>
        <taxon>Tortricoidea</taxon>
        <taxon>Tortricidae</taxon>
        <taxon>Tortricinae</taxon>
        <taxon>Choristoneura</taxon>
    </lineage>
</organism>
<accession>A0ACC0KH51</accession>
<protein>
    <submittedName>
        <fullName evidence="1">Uncharacterized protein</fullName>
    </submittedName>
</protein>
<proteinExistence type="predicted"/>
<reference evidence="1 2" key="1">
    <citation type="journal article" date="2022" name="Genome Biol. Evol.">
        <title>The Spruce Budworm Genome: Reconstructing the Evolutionary History of Antifreeze Proteins.</title>
        <authorList>
            <person name="Beliveau C."/>
            <person name="Gagne P."/>
            <person name="Picq S."/>
            <person name="Vernygora O."/>
            <person name="Keeling C.I."/>
            <person name="Pinkney K."/>
            <person name="Doucet D."/>
            <person name="Wen F."/>
            <person name="Johnston J.S."/>
            <person name="Maaroufi H."/>
            <person name="Boyle B."/>
            <person name="Laroche J."/>
            <person name="Dewar K."/>
            <person name="Juretic N."/>
            <person name="Blackburn G."/>
            <person name="Nisole A."/>
            <person name="Brunet B."/>
            <person name="Brandao M."/>
            <person name="Lumley L."/>
            <person name="Duan J."/>
            <person name="Quan G."/>
            <person name="Lucarotti C.J."/>
            <person name="Roe A.D."/>
            <person name="Sperling F.A.H."/>
            <person name="Levesque R.C."/>
            <person name="Cusson M."/>
        </authorList>
    </citation>
    <scope>NUCLEOTIDE SEQUENCE [LARGE SCALE GENOMIC DNA]</scope>
    <source>
        <strain evidence="1">Glfc:IPQL:Cfum</strain>
    </source>
</reference>
<evidence type="ECO:0000313" key="2">
    <source>
        <dbReference type="Proteomes" id="UP001064048"/>
    </source>
</evidence>
<gene>
    <name evidence="1" type="ORF">MSG28_003709</name>
</gene>
<evidence type="ECO:0000313" key="1">
    <source>
        <dbReference type="EMBL" id="KAI8435391.1"/>
    </source>
</evidence>
<name>A0ACC0KH51_CHOFU</name>
<dbReference type="EMBL" id="CM046105">
    <property type="protein sequence ID" value="KAI8435391.1"/>
    <property type="molecule type" value="Genomic_DNA"/>
</dbReference>